<dbReference type="InterPro" id="IPR013024">
    <property type="entry name" value="GGCT-like"/>
</dbReference>
<evidence type="ECO:0000256" key="1">
    <source>
        <dbReference type="ARBA" id="ARBA00012346"/>
    </source>
</evidence>
<dbReference type="SUPFAM" id="SSF110857">
    <property type="entry name" value="Gamma-glutamyl cyclotransferase-like"/>
    <property type="match status" value="1"/>
</dbReference>
<evidence type="ECO:0000313" key="7">
    <source>
        <dbReference type="Proteomes" id="UP000019487"/>
    </source>
</evidence>
<dbReference type="STRING" id="1432307.W9CKE1"/>
<evidence type="ECO:0000256" key="5">
    <source>
        <dbReference type="SAM" id="MobiDB-lite"/>
    </source>
</evidence>
<comment type="caution">
    <text evidence="6">The sequence shown here is derived from an EMBL/GenBank/DDBJ whole genome shotgun (WGS) entry which is preliminary data.</text>
</comment>
<sequence>MPSTTTSETPTPTLYFAYGSNLSLTQMHTRCPHSTYYGLGVLYGYRWIINERGYANIVPITTSNPDSNLVPVVPGSVSVLAGASPHSHPHALSHAPATGRTAGASHSSQEPERETRTKIKIKKPRKDISSSTTQTPPPSVHGILYTLTRSDESALDSNEGVPFAYTKTHLYITVLSSPSPFPSPFSSCFPSFCLPFPFPSFSLPFPSPNSKKFQVQALTYIDTLRTTPSIPNPEYIHRMNRGIREAVSKGLQMSYVRDVLRIYIPEESRESGECEDQLRDGGCVKKRGRWLRWIGCN</sequence>
<gene>
    <name evidence="6" type="ORF">SBOR_4620</name>
</gene>
<protein>
    <recommendedName>
        <fullName evidence="1">gamma-glutamylcyclotransferase</fullName>
        <ecNumber evidence="1">4.3.2.9</ecNumber>
    </recommendedName>
</protein>
<dbReference type="EC" id="4.3.2.9" evidence="1"/>
<dbReference type="Proteomes" id="UP000019487">
    <property type="component" value="Unassembled WGS sequence"/>
</dbReference>
<keyword evidence="7" id="KW-1185">Reference proteome</keyword>
<dbReference type="PANTHER" id="PTHR12935:SF0">
    <property type="entry name" value="GAMMA-GLUTAMYLCYCLOTRANSFERASE"/>
    <property type="match status" value="1"/>
</dbReference>
<feature type="compositionally biased region" description="Low complexity" evidence="5">
    <location>
        <begin position="81"/>
        <end position="97"/>
    </location>
</feature>
<dbReference type="InterPro" id="IPR017939">
    <property type="entry name" value="G-Glutamylcylcotransferase"/>
</dbReference>
<dbReference type="OrthoDB" id="2924818at2759"/>
<reference evidence="6 7" key="1">
    <citation type="journal article" date="2014" name="Genome Announc.">
        <title>Draft genome sequence of Sclerotinia borealis, a psychrophilic plant pathogenic fungus.</title>
        <authorList>
            <person name="Mardanov A.V."/>
            <person name="Beletsky A.V."/>
            <person name="Kadnikov V.V."/>
            <person name="Ignatov A.N."/>
            <person name="Ravin N.V."/>
        </authorList>
    </citation>
    <scope>NUCLEOTIDE SEQUENCE [LARGE SCALE GENOMIC DNA]</scope>
    <source>
        <strain evidence="7">F-4157</strain>
    </source>
</reference>
<keyword evidence="2" id="KW-0456">Lyase</keyword>
<feature type="active site" description="Proton acceptor" evidence="3">
    <location>
        <position position="159"/>
    </location>
</feature>
<evidence type="ECO:0000256" key="4">
    <source>
        <dbReference type="PIRSR" id="PIRSR617939-2"/>
    </source>
</evidence>
<proteinExistence type="predicted"/>
<dbReference type="CDD" id="cd06661">
    <property type="entry name" value="GGCT_like"/>
    <property type="match status" value="1"/>
</dbReference>
<feature type="region of interest" description="Disordered" evidence="5">
    <location>
        <begin position="81"/>
        <end position="141"/>
    </location>
</feature>
<feature type="binding site" evidence="4">
    <location>
        <begin position="15"/>
        <end position="20"/>
    </location>
    <ligand>
        <name>substrate</name>
    </ligand>
</feature>
<dbReference type="EMBL" id="AYSA01000213">
    <property type="protein sequence ID" value="ESZ95000.1"/>
    <property type="molecule type" value="Genomic_DNA"/>
</dbReference>
<organism evidence="6 7">
    <name type="scientific">Sclerotinia borealis (strain F-4128)</name>
    <dbReference type="NCBI Taxonomy" id="1432307"/>
    <lineage>
        <taxon>Eukaryota</taxon>
        <taxon>Fungi</taxon>
        <taxon>Dikarya</taxon>
        <taxon>Ascomycota</taxon>
        <taxon>Pezizomycotina</taxon>
        <taxon>Leotiomycetes</taxon>
        <taxon>Helotiales</taxon>
        <taxon>Sclerotiniaceae</taxon>
        <taxon>Sclerotinia</taxon>
    </lineage>
</organism>
<evidence type="ECO:0000256" key="2">
    <source>
        <dbReference type="ARBA" id="ARBA00023239"/>
    </source>
</evidence>
<dbReference type="PANTHER" id="PTHR12935">
    <property type="entry name" value="GAMMA-GLUTAMYLCYCLOTRANSFERASE"/>
    <property type="match status" value="1"/>
</dbReference>
<name>W9CKE1_SCLBF</name>
<dbReference type="GO" id="GO:0003839">
    <property type="term" value="F:gamma-glutamylcyclotransferase activity"/>
    <property type="evidence" value="ECO:0007669"/>
    <property type="project" value="UniProtKB-EC"/>
</dbReference>
<dbReference type="InterPro" id="IPR036568">
    <property type="entry name" value="GGCT-like_sf"/>
</dbReference>
<dbReference type="AlphaFoldDB" id="W9CKE1"/>
<dbReference type="HOGENOM" id="CLU_048475_1_0_1"/>
<accession>W9CKE1</accession>
<evidence type="ECO:0000256" key="3">
    <source>
        <dbReference type="PIRSR" id="PIRSR617939-1"/>
    </source>
</evidence>
<dbReference type="Gene3D" id="3.10.490.10">
    <property type="entry name" value="Gamma-glutamyl cyclotransferase-like"/>
    <property type="match status" value="2"/>
</dbReference>
<evidence type="ECO:0000313" key="6">
    <source>
        <dbReference type="EMBL" id="ESZ95000.1"/>
    </source>
</evidence>